<comment type="similarity">
    <text evidence="4">Belongs to the group II decarboxylase family. Sphingosine-1-phosphate lyase subfamily.</text>
</comment>
<keyword evidence="6" id="KW-0032">Aminotransferase</keyword>
<protein>
    <submittedName>
        <fullName evidence="6">Aspartate aminotransferase family protein</fullName>
    </submittedName>
</protein>
<dbReference type="InterPro" id="IPR015421">
    <property type="entry name" value="PyrdxlP-dep_Trfase_major"/>
</dbReference>
<dbReference type="Gene3D" id="3.90.1150.10">
    <property type="entry name" value="Aspartate Aminotransferase, domain 1"/>
    <property type="match status" value="1"/>
</dbReference>
<reference evidence="6 7" key="1">
    <citation type="submission" date="2022-11" db="EMBL/GenBank/DDBJ databases">
        <title>Minimal conservation of predation-associated metabolite biosynthetic gene clusters underscores biosynthetic potential of Myxococcota including descriptions for ten novel species: Archangium lansinium sp. nov., Myxococcus landrumus sp. nov., Nannocystis bai.</title>
        <authorList>
            <person name="Ahearne A."/>
            <person name="Stevens C."/>
            <person name="Dowd S."/>
        </authorList>
    </citation>
    <scope>NUCLEOTIDE SEQUENCE [LARGE SCALE GENOMIC DNA]</scope>
    <source>
        <strain evidence="6 7">NCELM</strain>
    </source>
</reference>
<evidence type="ECO:0000256" key="4">
    <source>
        <dbReference type="ARBA" id="ARBA00038302"/>
    </source>
</evidence>
<keyword evidence="7" id="KW-1185">Reference proteome</keyword>
<dbReference type="InterPro" id="IPR015424">
    <property type="entry name" value="PyrdxlP-dep_Trfase"/>
</dbReference>
<dbReference type="RefSeq" id="WP_272006511.1">
    <property type="nucleotide sequence ID" value="NZ_JAQNDN010000022.1"/>
</dbReference>
<keyword evidence="6" id="KW-0808">Transferase</keyword>
<dbReference type="InterPro" id="IPR050477">
    <property type="entry name" value="GrpII_AminoAcid_Decarb"/>
</dbReference>
<dbReference type="Gene3D" id="6.10.140.2150">
    <property type="match status" value="1"/>
</dbReference>
<sequence length="493" mass="52132">MKLPETGWTRDQIFTALAELRAGDLPTEGGSAFAYVYDSGERAASELAAEAYRMFLASNGLDPTAFPSLLRLENEVVGFAIDHLGGGPDAAGSFTSGGTESLMLAVKTAREWAREHRPDIAAPEMIVPATAHAAFHKASHYLGVKLVPTAIDPVSFRADVSAVRDAITPNTILLTASAASYAHGVVDPIGEIGQLAQQHNVLFHVDGCIGGFLLPYFRRLGARVPAFDLSVPGVTSVSMDLHKYAYAPKGASVIVYRDKALRRHQMYACAGWTGYTMINPTVQSTKSGGPLAAAWALLRAVGDQGYLDLARRTLEATRAIVGALREIDGLRVLGEPEMSLVAFTGAEPGFPLFALSDAMKARGWLVQPQFHGFGSPANLHLTISAAHLAVKDRFLADLRASVAEVRSAPPDPGLAMLLQAAASLDFSNMSQEAFMQALALAGVQGGRLPDRMATINGLLDALPPAAREAAIVAFVNDLYSHVAAESAGSTGSK</sequence>
<dbReference type="PANTHER" id="PTHR42735:SF6">
    <property type="entry name" value="SPHINGOSINE-1-PHOSPHATE LYASE 1"/>
    <property type="match status" value="1"/>
</dbReference>
<dbReference type="InterPro" id="IPR015422">
    <property type="entry name" value="PyrdxlP-dep_Trfase_small"/>
</dbReference>
<dbReference type="SUPFAM" id="SSF53383">
    <property type="entry name" value="PLP-dependent transferases"/>
    <property type="match status" value="1"/>
</dbReference>
<evidence type="ECO:0000256" key="1">
    <source>
        <dbReference type="ARBA" id="ARBA00001933"/>
    </source>
</evidence>
<dbReference type="Pfam" id="PF00282">
    <property type="entry name" value="Pyridoxal_deC"/>
    <property type="match status" value="1"/>
</dbReference>
<dbReference type="GO" id="GO:0008483">
    <property type="term" value="F:transaminase activity"/>
    <property type="evidence" value="ECO:0007669"/>
    <property type="project" value="UniProtKB-KW"/>
</dbReference>
<accession>A0ABT5BH27</accession>
<keyword evidence="3 5" id="KW-0456">Lyase</keyword>
<organism evidence="6 7">
    <name type="scientific">Nannocystis radixulma</name>
    <dbReference type="NCBI Taxonomy" id="2995305"/>
    <lineage>
        <taxon>Bacteria</taxon>
        <taxon>Pseudomonadati</taxon>
        <taxon>Myxococcota</taxon>
        <taxon>Polyangia</taxon>
        <taxon>Nannocystales</taxon>
        <taxon>Nannocystaceae</taxon>
        <taxon>Nannocystis</taxon>
    </lineage>
</organism>
<dbReference type="Proteomes" id="UP001217838">
    <property type="component" value="Unassembled WGS sequence"/>
</dbReference>
<name>A0ABT5BH27_9BACT</name>
<comment type="caution">
    <text evidence="6">The sequence shown here is derived from an EMBL/GenBank/DDBJ whole genome shotgun (WGS) entry which is preliminary data.</text>
</comment>
<dbReference type="EMBL" id="JAQNDN010000022">
    <property type="protein sequence ID" value="MDC0673456.1"/>
    <property type="molecule type" value="Genomic_DNA"/>
</dbReference>
<evidence type="ECO:0000256" key="3">
    <source>
        <dbReference type="ARBA" id="ARBA00023239"/>
    </source>
</evidence>
<dbReference type="Gene3D" id="3.40.640.10">
    <property type="entry name" value="Type I PLP-dependent aspartate aminotransferase-like (Major domain)"/>
    <property type="match status" value="1"/>
</dbReference>
<evidence type="ECO:0000256" key="5">
    <source>
        <dbReference type="RuleBase" id="RU000382"/>
    </source>
</evidence>
<proteinExistence type="inferred from homology"/>
<evidence type="ECO:0000313" key="7">
    <source>
        <dbReference type="Proteomes" id="UP001217838"/>
    </source>
</evidence>
<keyword evidence="2 5" id="KW-0663">Pyridoxal phosphate</keyword>
<evidence type="ECO:0000256" key="2">
    <source>
        <dbReference type="ARBA" id="ARBA00022898"/>
    </source>
</evidence>
<comment type="cofactor">
    <cofactor evidence="1 5">
        <name>pyridoxal 5'-phosphate</name>
        <dbReference type="ChEBI" id="CHEBI:597326"/>
    </cofactor>
</comment>
<dbReference type="InterPro" id="IPR002129">
    <property type="entry name" value="PyrdxlP-dep_de-COase"/>
</dbReference>
<dbReference type="PANTHER" id="PTHR42735">
    <property type="match status" value="1"/>
</dbReference>
<evidence type="ECO:0000313" key="6">
    <source>
        <dbReference type="EMBL" id="MDC0673456.1"/>
    </source>
</evidence>
<gene>
    <name evidence="6" type="ORF">POL58_37270</name>
</gene>